<dbReference type="AlphaFoldDB" id="A0A9P7ATQ1"/>
<evidence type="ECO:0000313" key="2">
    <source>
        <dbReference type="Proteomes" id="UP000807769"/>
    </source>
</evidence>
<evidence type="ECO:0000313" key="1">
    <source>
        <dbReference type="EMBL" id="KAG1796571.1"/>
    </source>
</evidence>
<dbReference type="Proteomes" id="UP000807769">
    <property type="component" value="Unassembled WGS sequence"/>
</dbReference>
<protein>
    <submittedName>
        <fullName evidence="1">Uncharacterized protein</fullName>
    </submittedName>
</protein>
<sequence>LYWGASLLVMAYTFVNEMLKTRNVSQDIEVRLPCLRPAHAALVVPDDSNNNLGAANYLVEERISVKFVKYINKISAVPACSLEGGETVIIMLLCFVQHVQCRLTGSMVYLSDF</sequence>
<dbReference type="GeneID" id="64626105"/>
<name>A0A9P7ATQ1_9AGAM</name>
<comment type="caution">
    <text evidence="1">The sequence shown here is derived from an EMBL/GenBank/DDBJ whole genome shotgun (WGS) entry which is preliminary data.</text>
</comment>
<reference evidence="1" key="1">
    <citation type="journal article" date="2020" name="New Phytol.">
        <title>Comparative genomics reveals dynamic genome evolution in host specialist ectomycorrhizal fungi.</title>
        <authorList>
            <person name="Lofgren L.A."/>
            <person name="Nguyen N.H."/>
            <person name="Vilgalys R."/>
            <person name="Ruytinx J."/>
            <person name="Liao H.L."/>
            <person name="Branco S."/>
            <person name="Kuo A."/>
            <person name="LaButti K."/>
            <person name="Lipzen A."/>
            <person name="Andreopoulos W."/>
            <person name="Pangilinan J."/>
            <person name="Riley R."/>
            <person name="Hundley H."/>
            <person name="Na H."/>
            <person name="Barry K."/>
            <person name="Grigoriev I.V."/>
            <person name="Stajich J.E."/>
            <person name="Kennedy P.G."/>
        </authorList>
    </citation>
    <scope>NUCLEOTIDE SEQUENCE</scope>
    <source>
        <strain evidence="1">MN1</strain>
    </source>
</reference>
<feature type="non-terminal residue" evidence="1">
    <location>
        <position position="1"/>
    </location>
</feature>
<accession>A0A9P7ATQ1</accession>
<keyword evidence="2" id="KW-1185">Reference proteome</keyword>
<gene>
    <name evidence="1" type="ORF">BJ212DRAFT_1290330</name>
</gene>
<dbReference type="OrthoDB" id="301415at2759"/>
<proteinExistence type="predicted"/>
<dbReference type="EMBL" id="JABBWG010000249">
    <property type="protein sequence ID" value="KAG1796571.1"/>
    <property type="molecule type" value="Genomic_DNA"/>
</dbReference>
<dbReference type="RefSeq" id="XP_041185374.1">
    <property type="nucleotide sequence ID" value="XM_041332088.1"/>
</dbReference>
<organism evidence="1 2">
    <name type="scientific">Suillus subaureus</name>
    <dbReference type="NCBI Taxonomy" id="48587"/>
    <lineage>
        <taxon>Eukaryota</taxon>
        <taxon>Fungi</taxon>
        <taxon>Dikarya</taxon>
        <taxon>Basidiomycota</taxon>
        <taxon>Agaricomycotina</taxon>
        <taxon>Agaricomycetes</taxon>
        <taxon>Agaricomycetidae</taxon>
        <taxon>Boletales</taxon>
        <taxon>Suillineae</taxon>
        <taxon>Suillaceae</taxon>
        <taxon>Suillus</taxon>
    </lineage>
</organism>